<keyword evidence="3" id="KW-1185">Reference proteome</keyword>
<comment type="caution">
    <text evidence="2">The sequence shown here is derived from an EMBL/GenBank/DDBJ whole genome shotgun (WGS) entry which is preliminary data.</text>
</comment>
<dbReference type="Pfam" id="PF12697">
    <property type="entry name" value="Abhydrolase_6"/>
    <property type="match status" value="1"/>
</dbReference>
<keyword evidence="2" id="KW-0378">Hydrolase</keyword>
<dbReference type="PANTHER" id="PTHR43194:SF5">
    <property type="entry name" value="PIMELOYL-[ACYL-CARRIER PROTEIN] METHYL ESTER ESTERASE"/>
    <property type="match status" value="1"/>
</dbReference>
<dbReference type="InterPro" id="IPR029058">
    <property type="entry name" value="AB_hydrolase_fold"/>
</dbReference>
<dbReference type="PANTHER" id="PTHR43194">
    <property type="entry name" value="HYDROLASE ALPHA/BETA FOLD FAMILY"/>
    <property type="match status" value="1"/>
</dbReference>
<evidence type="ECO:0000313" key="3">
    <source>
        <dbReference type="Proteomes" id="UP000475545"/>
    </source>
</evidence>
<dbReference type="GO" id="GO:0016787">
    <property type="term" value="F:hydrolase activity"/>
    <property type="evidence" value="ECO:0007669"/>
    <property type="project" value="UniProtKB-KW"/>
</dbReference>
<dbReference type="InterPro" id="IPR000073">
    <property type="entry name" value="AB_hydrolase_1"/>
</dbReference>
<evidence type="ECO:0000313" key="2">
    <source>
        <dbReference type="EMBL" id="MXP21695.1"/>
    </source>
</evidence>
<gene>
    <name evidence="2" type="ORF">GIY30_10080</name>
</gene>
<dbReference type="EMBL" id="WMBR01000002">
    <property type="protein sequence ID" value="MXP21695.1"/>
    <property type="molecule type" value="Genomic_DNA"/>
</dbReference>
<reference evidence="2 3" key="1">
    <citation type="submission" date="2019-11" db="EMBL/GenBank/DDBJ databases">
        <title>Gordonia sp. nov., a novel actinobacterium isolated from mangrove soil in Hainan.</title>
        <authorList>
            <person name="Huang X."/>
            <person name="Xie Y."/>
            <person name="Chu X."/>
            <person name="Xiao K."/>
        </authorList>
    </citation>
    <scope>NUCLEOTIDE SEQUENCE [LARGE SCALE GENOMIC DNA]</scope>
    <source>
        <strain evidence="2 3">HNM0687</strain>
    </source>
</reference>
<feature type="domain" description="AB hydrolase-1" evidence="1">
    <location>
        <begin position="8"/>
        <end position="245"/>
    </location>
</feature>
<dbReference type="RefSeq" id="WP_160901858.1">
    <property type="nucleotide sequence ID" value="NZ_CP102850.1"/>
</dbReference>
<name>A0A6L7GSQ8_9ACTN</name>
<dbReference type="InterPro" id="IPR050228">
    <property type="entry name" value="Carboxylesterase_BioH"/>
</dbReference>
<dbReference type="Proteomes" id="UP000475545">
    <property type="component" value="Unassembled WGS sequence"/>
</dbReference>
<dbReference type="SUPFAM" id="SSF53474">
    <property type="entry name" value="alpha/beta-Hydrolases"/>
    <property type="match status" value="1"/>
</dbReference>
<evidence type="ECO:0000259" key="1">
    <source>
        <dbReference type="Pfam" id="PF12697"/>
    </source>
</evidence>
<dbReference type="AlphaFoldDB" id="A0A6L7GSQ8"/>
<sequence>MTPKRSPLVLLHGVVGSGRVWQDVVPQLSEHHNVHTPTLLGHHGGPPIRRRPIRVSDVVDAAERYLDEHDLARPHLAGYSLGGWVAIELARRGRAASVCAFSPAGFWWNRGAHERTVRQIRRSRTLARVSRPIAPLGVRSATVRRLGLRAIACHGDRLTAARVREMIDYSIDCPFMDDYAPVEQAEPMDPLPCPITLAWAQCDRLVPAATYGRTARERLPGAQWVLLPGVGHIPMIDDPDLVVRAIGAVTGGPA</sequence>
<organism evidence="2 3">
    <name type="scientific">Gordonia mangrovi</name>
    <dbReference type="NCBI Taxonomy" id="2665643"/>
    <lineage>
        <taxon>Bacteria</taxon>
        <taxon>Bacillati</taxon>
        <taxon>Actinomycetota</taxon>
        <taxon>Actinomycetes</taxon>
        <taxon>Mycobacteriales</taxon>
        <taxon>Gordoniaceae</taxon>
        <taxon>Gordonia</taxon>
    </lineage>
</organism>
<proteinExistence type="predicted"/>
<accession>A0A6L7GSQ8</accession>
<protein>
    <submittedName>
        <fullName evidence="2">Alpha/beta fold hydrolase</fullName>
    </submittedName>
</protein>
<dbReference type="Gene3D" id="3.40.50.1820">
    <property type="entry name" value="alpha/beta hydrolase"/>
    <property type="match status" value="1"/>
</dbReference>